<proteinExistence type="predicted"/>
<name>A0A401H6Y3_9APHY</name>
<dbReference type="AlphaFoldDB" id="A0A401H6Y3"/>
<gene>
    <name evidence="1" type="ORF">SCP_1900450</name>
</gene>
<dbReference type="RefSeq" id="XP_027621109.1">
    <property type="nucleotide sequence ID" value="XM_027765308.1"/>
</dbReference>
<sequence length="589" mass="67300">MLAHVENTDLEAAPQIADRSPDVLRQHVLHALSLRLDVLHRRMTIPVEMLLDTSDFEVISSCSSPLEASPTQTISIPSAFAWIDGDEFSKDFRRLNPKDPYSQLWNKFWGNTSQFEVTEVQEGAAAVPASNRAGDSPSAAEQDDRIPGCRVLDIGVPNLILRLFVRMGRRDFRQSGSSWVTRASSIWTLYALIRRLAGRKATILHRGKENILFVQEGVYEFCDTKFYRYFDANVWALVDSDIAPDGLPRSLVRREAALFVVFATFPSEQRWECVLESASQILVTMNPWTRWEIHQAALAQGSVDLKSVDEAFDLLGPLPRLCVDLPLRPKDFERYKAHLERTLSGRSSWNPPSCLIESGALHVDKSLPLNLVVVSRAERNDVESEMSLPLITRYVARRLAAISAFNGHLSQKDDVQAYKFFTTLPDAHSLDALLWDVHARKALKFSSPSIYLSEMRRREKNSRSFRLDSTTSSFSHWFSLSYKERFYVDEDLKDLERDTQYLSLDNGQQLFHSFCIRNGFLYIFRLTMAAEEHVDLGLLHFFAGRGGVPEVDKWRFVFMVPYGHQMSCIVPQDENLAQIVFYTQQYSLP</sequence>
<dbReference type="OrthoDB" id="2340858at2759"/>
<accession>A0A401H6Y3</accession>
<evidence type="ECO:0000313" key="2">
    <source>
        <dbReference type="Proteomes" id="UP000287166"/>
    </source>
</evidence>
<protein>
    <submittedName>
        <fullName evidence="1">Uncharacterized protein</fullName>
    </submittedName>
</protein>
<dbReference type="GeneID" id="38787113"/>
<keyword evidence="2" id="KW-1185">Reference proteome</keyword>
<organism evidence="1 2">
    <name type="scientific">Sparassis crispa</name>
    <dbReference type="NCBI Taxonomy" id="139825"/>
    <lineage>
        <taxon>Eukaryota</taxon>
        <taxon>Fungi</taxon>
        <taxon>Dikarya</taxon>
        <taxon>Basidiomycota</taxon>
        <taxon>Agaricomycotina</taxon>
        <taxon>Agaricomycetes</taxon>
        <taxon>Polyporales</taxon>
        <taxon>Sparassidaceae</taxon>
        <taxon>Sparassis</taxon>
    </lineage>
</organism>
<dbReference type="InParanoid" id="A0A401H6Y3"/>
<evidence type="ECO:0000313" key="1">
    <source>
        <dbReference type="EMBL" id="GBE90196.1"/>
    </source>
</evidence>
<dbReference type="Proteomes" id="UP000287166">
    <property type="component" value="Unassembled WGS sequence"/>
</dbReference>
<dbReference type="EMBL" id="BFAD01000019">
    <property type="protein sequence ID" value="GBE90196.1"/>
    <property type="molecule type" value="Genomic_DNA"/>
</dbReference>
<reference evidence="1 2" key="1">
    <citation type="journal article" date="2018" name="Sci. Rep.">
        <title>Genome sequence of the cauliflower mushroom Sparassis crispa (Hanabiratake) and its association with beneficial usage.</title>
        <authorList>
            <person name="Kiyama R."/>
            <person name="Furutani Y."/>
            <person name="Kawaguchi K."/>
            <person name="Nakanishi T."/>
        </authorList>
    </citation>
    <scope>NUCLEOTIDE SEQUENCE [LARGE SCALE GENOMIC DNA]</scope>
</reference>
<comment type="caution">
    <text evidence="1">The sequence shown here is derived from an EMBL/GenBank/DDBJ whole genome shotgun (WGS) entry which is preliminary data.</text>
</comment>